<dbReference type="CDD" id="cd06257">
    <property type="entry name" value="DnaJ"/>
    <property type="match status" value="1"/>
</dbReference>
<comment type="caution">
    <text evidence="2">The sequence shown here is derived from an EMBL/GenBank/DDBJ whole genome shotgun (WGS) entry which is preliminary data.</text>
</comment>
<dbReference type="AlphaFoldDB" id="G5J8X0"/>
<evidence type="ECO:0000313" key="3">
    <source>
        <dbReference type="Proteomes" id="UP000003477"/>
    </source>
</evidence>
<dbReference type="RefSeq" id="WP_007311870.1">
    <property type="nucleotide sequence ID" value="NZ_AESD01000595.1"/>
</dbReference>
<dbReference type="GeneID" id="88767380"/>
<dbReference type="PATRIC" id="fig|423471.3.peg.3645"/>
<dbReference type="Pfam" id="PF00226">
    <property type="entry name" value="DnaJ"/>
    <property type="match status" value="1"/>
</dbReference>
<dbReference type="SUPFAM" id="SSF46565">
    <property type="entry name" value="Chaperone J-domain"/>
    <property type="match status" value="1"/>
</dbReference>
<sequence>MNYTQEQIIEIATLPTTAFKFKTHVDTLVDFYRWIRTQWTTSAQTELKRKYSLDLRTKTDRLKFAWYAAKELAQDCLPPSTSHCHRAKSKDSPIHPKGEVQTTKILCQAIALLNPLRPTNTLEDAPAYRVLGSPISADELVRNYKILAQKWHPDVNPSPEALGRFQLITNIYKALRSQWFAKYSPLIAKEKIGDLAIQLAYAVKLPYPPESFWA</sequence>
<evidence type="ECO:0000313" key="2">
    <source>
        <dbReference type="EMBL" id="EHJ11355.1"/>
    </source>
</evidence>
<feature type="domain" description="J" evidence="1">
    <location>
        <begin position="125"/>
        <end position="180"/>
    </location>
</feature>
<dbReference type="Gene3D" id="1.10.287.110">
    <property type="entry name" value="DnaJ domain"/>
    <property type="match status" value="1"/>
</dbReference>
<dbReference type="Proteomes" id="UP000003477">
    <property type="component" value="Unassembled WGS sequence"/>
</dbReference>
<accession>G5J8X0</accession>
<dbReference type="SMART" id="SM00271">
    <property type="entry name" value="DnaJ"/>
    <property type="match status" value="1"/>
</dbReference>
<dbReference type="InterPro" id="IPR001623">
    <property type="entry name" value="DnaJ_domain"/>
</dbReference>
<dbReference type="InterPro" id="IPR036869">
    <property type="entry name" value="J_dom_sf"/>
</dbReference>
<protein>
    <recommendedName>
        <fullName evidence="1">J domain-containing protein</fullName>
    </recommendedName>
</protein>
<name>G5J8X0_CROWT</name>
<proteinExistence type="predicted"/>
<evidence type="ECO:0000259" key="1">
    <source>
        <dbReference type="SMART" id="SM00271"/>
    </source>
</evidence>
<reference evidence="2 3" key="1">
    <citation type="journal article" date="2011" name="Front. Microbiol.">
        <title>Two Strains of Crocosphaera watsonii with Highly Conserved Genomes are Distinguished by Strain-Specific Features.</title>
        <authorList>
            <person name="Bench S.R."/>
            <person name="Ilikchyan I.N."/>
            <person name="Tripp H.J."/>
            <person name="Zehr J.P."/>
        </authorList>
    </citation>
    <scope>NUCLEOTIDE SEQUENCE [LARGE SCALE GENOMIC DNA]</scope>
    <source>
        <strain evidence="2 3">WH 0003</strain>
    </source>
</reference>
<gene>
    <name evidence="2" type="ORF">CWATWH0003_3890</name>
</gene>
<dbReference type="EMBL" id="AESD01000595">
    <property type="protein sequence ID" value="EHJ11355.1"/>
    <property type="molecule type" value="Genomic_DNA"/>
</dbReference>
<organism evidence="2 3">
    <name type="scientific">Crocosphaera watsonii WH 0003</name>
    <dbReference type="NCBI Taxonomy" id="423471"/>
    <lineage>
        <taxon>Bacteria</taxon>
        <taxon>Bacillati</taxon>
        <taxon>Cyanobacteriota</taxon>
        <taxon>Cyanophyceae</taxon>
        <taxon>Oscillatoriophycideae</taxon>
        <taxon>Chroococcales</taxon>
        <taxon>Aphanothecaceae</taxon>
        <taxon>Crocosphaera</taxon>
    </lineage>
</organism>